<keyword evidence="4" id="KW-1185">Reference proteome</keyword>
<gene>
    <name evidence="3" type="ORF">IV203_011828</name>
</gene>
<keyword evidence="1" id="KW-0326">Glycosidase</keyword>
<keyword evidence="2" id="KW-0732">Signal</keyword>
<feature type="chain" id="PRO_5039891411" evidence="2">
    <location>
        <begin position="22"/>
        <end position="274"/>
    </location>
</feature>
<dbReference type="GO" id="GO:0004650">
    <property type="term" value="F:polygalacturonase activity"/>
    <property type="evidence" value="ECO:0007669"/>
    <property type="project" value="InterPro"/>
</dbReference>
<reference evidence="3" key="1">
    <citation type="journal article" date="2021" name="Sci. Rep.">
        <title>Diploid genomic architecture of Nitzschia inconspicua, an elite biomass production diatom.</title>
        <authorList>
            <person name="Oliver A."/>
            <person name="Podell S."/>
            <person name="Pinowska A."/>
            <person name="Traller J.C."/>
            <person name="Smith S.R."/>
            <person name="McClure R."/>
            <person name="Beliaev A."/>
            <person name="Bohutskyi P."/>
            <person name="Hill E.A."/>
            <person name="Rabines A."/>
            <person name="Zheng H."/>
            <person name="Allen L.Z."/>
            <person name="Kuo A."/>
            <person name="Grigoriev I.V."/>
            <person name="Allen A.E."/>
            <person name="Hazlebeck D."/>
            <person name="Allen E.E."/>
        </authorList>
    </citation>
    <scope>NUCLEOTIDE SEQUENCE</scope>
    <source>
        <strain evidence="3">Hildebrandi</strain>
    </source>
</reference>
<name>A0A9K3KTG9_9STRA</name>
<evidence type="ECO:0000313" key="4">
    <source>
        <dbReference type="Proteomes" id="UP000693970"/>
    </source>
</evidence>
<evidence type="ECO:0000313" key="3">
    <source>
        <dbReference type="EMBL" id="KAG7349231.1"/>
    </source>
</evidence>
<feature type="signal peptide" evidence="2">
    <location>
        <begin position="1"/>
        <end position="21"/>
    </location>
</feature>
<keyword evidence="1 3" id="KW-0378">Hydrolase</keyword>
<evidence type="ECO:0000256" key="2">
    <source>
        <dbReference type="SAM" id="SignalP"/>
    </source>
</evidence>
<dbReference type="EMBL" id="JAGRRH010000019">
    <property type="protein sequence ID" value="KAG7349231.1"/>
    <property type="molecule type" value="Genomic_DNA"/>
</dbReference>
<dbReference type="Pfam" id="PF00295">
    <property type="entry name" value="Glyco_hydro_28"/>
    <property type="match status" value="1"/>
</dbReference>
<dbReference type="GO" id="GO:0005975">
    <property type="term" value="P:carbohydrate metabolic process"/>
    <property type="evidence" value="ECO:0007669"/>
    <property type="project" value="InterPro"/>
</dbReference>
<accession>A0A9K3KTG9</accession>
<dbReference type="PANTHER" id="PTHR31339">
    <property type="entry name" value="PECTIN LYASE-RELATED"/>
    <property type="match status" value="1"/>
</dbReference>
<comment type="caution">
    <text evidence="3">The sequence shown here is derived from an EMBL/GenBank/DDBJ whole genome shotgun (WGS) entry which is preliminary data.</text>
</comment>
<evidence type="ECO:0000256" key="1">
    <source>
        <dbReference type="RuleBase" id="RU361169"/>
    </source>
</evidence>
<dbReference type="AlphaFoldDB" id="A0A9K3KTG9"/>
<sequence length="274" mass="30475">MHFTTLFQTTLLICTARSSFSSTLSCCRNAKDSIQIRTIDVKQHGVVGDGLHDDTAMMRRVLQSLDGALHDDMSSCCCHKLHIIIPKDVVVLSYPLNITSCTILQIDGVLLAMPSTERWPILPPVNIYGNSEDTYHGARIINQYHPFVYAAHASGRPNLIQTLDCDDVEIDSITLVESAFWTVHPMLSRNVHIHHMIIRAPMYAPNVDGIDPDSCHNVMIEHNDVACGDDHIAIKAGLCGLSNDRNSINNCITKFILQYSLTGWSGEPTSYMQK</sequence>
<reference evidence="3" key="2">
    <citation type="submission" date="2021-04" db="EMBL/GenBank/DDBJ databases">
        <authorList>
            <person name="Podell S."/>
        </authorList>
    </citation>
    <scope>NUCLEOTIDE SEQUENCE</scope>
    <source>
        <strain evidence="3">Hildebrandi</strain>
    </source>
</reference>
<comment type="similarity">
    <text evidence="1">Belongs to the glycosyl hydrolase 28 family.</text>
</comment>
<dbReference type="Proteomes" id="UP000693970">
    <property type="component" value="Unassembled WGS sequence"/>
</dbReference>
<protein>
    <submittedName>
        <fullName evidence="3">Glycoside hydrolase family protein</fullName>
    </submittedName>
</protein>
<dbReference type="OrthoDB" id="38244at2759"/>
<dbReference type="InterPro" id="IPR051801">
    <property type="entry name" value="GH28_Enzymes"/>
</dbReference>
<proteinExistence type="inferred from homology"/>
<organism evidence="3 4">
    <name type="scientific">Nitzschia inconspicua</name>
    <dbReference type="NCBI Taxonomy" id="303405"/>
    <lineage>
        <taxon>Eukaryota</taxon>
        <taxon>Sar</taxon>
        <taxon>Stramenopiles</taxon>
        <taxon>Ochrophyta</taxon>
        <taxon>Bacillariophyta</taxon>
        <taxon>Bacillariophyceae</taxon>
        <taxon>Bacillariophycidae</taxon>
        <taxon>Bacillariales</taxon>
        <taxon>Bacillariaceae</taxon>
        <taxon>Nitzschia</taxon>
    </lineage>
</organism>
<dbReference type="InterPro" id="IPR000743">
    <property type="entry name" value="Glyco_hydro_28"/>
</dbReference>